<proteinExistence type="predicted"/>
<evidence type="ECO:0000313" key="1">
    <source>
        <dbReference type="EMBL" id="CAA9506549.1"/>
    </source>
</evidence>
<dbReference type="AlphaFoldDB" id="A0A6J4SVF7"/>
<organism evidence="1">
    <name type="scientific">uncultured Sphingomonadaceae bacterium</name>
    <dbReference type="NCBI Taxonomy" id="169976"/>
    <lineage>
        <taxon>Bacteria</taxon>
        <taxon>Pseudomonadati</taxon>
        <taxon>Pseudomonadota</taxon>
        <taxon>Alphaproteobacteria</taxon>
        <taxon>Sphingomonadales</taxon>
        <taxon>Sphingomonadaceae</taxon>
        <taxon>environmental samples</taxon>
    </lineage>
</organism>
<reference evidence="1" key="1">
    <citation type="submission" date="2020-02" db="EMBL/GenBank/DDBJ databases">
        <authorList>
            <person name="Meier V. D."/>
        </authorList>
    </citation>
    <scope>NUCLEOTIDE SEQUENCE</scope>
    <source>
        <strain evidence="1">AVDCRST_MAG39</strain>
    </source>
</reference>
<protein>
    <submittedName>
        <fullName evidence="1">Uncharacterized protein</fullName>
    </submittedName>
</protein>
<dbReference type="EMBL" id="CADCVW010000070">
    <property type="protein sequence ID" value="CAA9506549.1"/>
    <property type="molecule type" value="Genomic_DNA"/>
</dbReference>
<feature type="non-terminal residue" evidence="1">
    <location>
        <position position="45"/>
    </location>
</feature>
<sequence length="45" mass="5041">AFSVARLSRNIVFRRLLASQLGGHRSGGSDALLHTRHPLFPRCRL</sequence>
<accession>A0A6J4SVF7</accession>
<name>A0A6J4SVF7_9SPHN</name>
<gene>
    <name evidence="1" type="ORF">AVDCRST_MAG39-1734</name>
</gene>
<feature type="non-terminal residue" evidence="1">
    <location>
        <position position="1"/>
    </location>
</feature>